<dbReference type="FunFam" id="3.40.50.300:FF:000016">
    <property type="entry name" value="Oligopeptide ABC transporter ATP-binding component"/>
    <property type="match status" value="1"/>
</dbReference>
<comment type="caution">
    <text evidence="9">The sequence shown here is derived from an EMBL/GenBank/DDBJ whole genome shotgun (WGS) entry which is preliminary data.</text>
</comment>
<keyword evidence="3" id="KW-1003">Cell membrane</keyword>
<evidence type="ECO:0000256" key="4">
    <source>
        <dbReference type="ARBA" id="ARBA00022519"/>
    </source>
</evidence>
<dbReference type="Gene3D" id="3.40.50.300">
    <property type="entry name" value="P-loop containing nucleotide triphosphate hydrolases"/>
    <property type="match status" value="1"/>
</dbReference>
<evidence type="ECO:0000256" key="7">
    <source>
        <dbReference type="SAM" id="MobiDB-lite"/>
    </source>
</evidence>
<dbReference type="InterPro" id="IPR003593">
    <property type="entry name" value="AAA+_ATPase"/>
</dbReference>
<dbReference type="Proteomes" id="UP000247772">
    <property type="component" value="Unassembled WGS sequence"/>
</dbReference>
<comment type="similarity">
    <text evidence="1">Belongs to the ABC transporter superfamily.</text>
</comment>
<sequence>MLLDVDRLSVRYSTRRGTLTAVDTLSLRLQRGETLGLVGESGCGKSSLGKAIVRLIEPSAGTVRLDGQDLGQLTHRQRLPWRRRMQMVFQDPLSALDPRKTVRRSLTLPLAVHRIGSAAQRRERVDALLHQVGLSPAFAGRMPHELSGGQRQRVNIARALSVDPEVLICDEPVSALDVSLQAQVLNLLADQQRERGIACLFISHDLAAVGYLADRIAVMYLGQIVEVLPREALWRNATHPYTQLLIDSIPARGATLPASSSGELPDPFAPPRGCRFRQRCPHALPVCGETPPALASIDGAHVVACHLYRGDAQLPGRTQTEASTQPQTPVHPIHVNAQRADRAPAAEPVEPQPEITRSL</sequence>
<keyword evidence="2" id="KW-0813">Transport</keyword>
<protein>
    <submittedName>
        <fullName evidence="9">Peptide/nickel transport system ATP-binding protein</fullName>
    </submittedName>
</protein>
<dbReference type="PANTHER" id="PTHR43776">
    <property type="entry name" value="TRANSPORT ATP-BINDING PROTEIN"/>
    <property type="match status" value="1"/>
</dbReference>
<dbReference type="SUPFAM" id="SSF52540">
    <property type="entry name" value="P-loop containing nucleoside triphosphate hydrolases"/>
    <property type="match status" value="1"/>
</dbReference>
<keyword evidence="4" id="KW-0472">Membrane</keyword>
<dbReference type="RefSeq" id="WP_110857770.1">
    <property type="nucleotide sequence ID" value="NZ_QJSQ01000048.1"/>
</dbReference>
<evidence type="ECO:0000256" key="5">
    <source>
        <dbReference type="ARBA" id="ARBA00022741"/>
    </source>
</evidence>
<accession>A0A2V4TA13</accession>
<dbReference type="InterPro" id="IPR027417">
    <property type="entry name" value="P-loop_NTPase"/>
</dbReference>
<dbReference type="PROSITE" id="PS00211">
    <property type="entry name" value="ABC_TRANSPORTER_1"/>
    <property type="match status" value="1"/>
</dbReference>
<dbReference type="GO" id="GO:0016887">
    <property type="term" value="F:ATP hydrolysis activity"/>
    <property type="evidence" value="ECO:0007669"/>
    <property type="project" value="InterPro"/>
</dbReference>
<name>A0A2V4TA13_9BURK</name>
<dbReference type="OrthoDB" id="9802772at2"/>
<dbReference type="InterPro" id="IPR050319">
    <property type="entry name" value="ABC_transp_ATP-bind"/>
</dbReference>
<dbReference type="GO" id="GO:0015833">
    <property type="term" value="P:peptide transport"/>
    <property type="evidence" value="ECO:0007669"/>
    <property type="project" value="InterPro"/>
</dbReference>
<dbReference type="Pfam" id="PF08352">
    <property type="entry name" value="oligo_HPY"/>
    <property type="match status" value="1"/>
</dbReference>
<feature type="region of interest" description="Disordered" evidence="7">
    <location>
        <begin position="338"/>
        <end position="359"/>
    </location>
</feature>
<dbReference type="PROSITE" id="PS50893">
    <property type="entry name" value="ABC_TRANSPORTER_2"/>
    <property type="match status" value="1"/>
</dbReference>
<dbReference type="AlphaFoldDB" id="A0A2V4TA13"/>
<dbReference type="InterPro" id="IPR013563">
    <property type="entry name" value="Oligopep_ABC_C"/>
</dbReference>
<feature type="domain" description="ABC transporter" evidence="8">
    <location>
        <begin position="5"/>
        <end position="246"/>
    </location>
</feature>
<feature type="compositionally biased region" description="Low complexity" evidence="7">
    <location>
        <begin position="345"/>
        <end position="359"/>
    </location>
</feature>
<evidence type="ECO:0000256" key="6">
    <source>
        <dbReference type="ARBA" id="ARBA00022840"/>
    </source>
</evidence>
<dbReference type="Pfam" id="PF00005">
    <property type="entry name" value="ABC_tran"/>
    <property type="match status" value="1"/>
</dbReference>
<evidence type="ECO:0000313" key="9">
    <source>
        <dbReference type="EMBL" id="PYE13196.1"/>
    </source>
</evidence>
<evidence type="ECO:0000256" key="1">
    <source>
        <dbReference type="ARBA" id="ARBA00005417"/>
    </source>
</evidence>
<evidence type="ECO:0000259" key="8">
    <source>
        <dbReference type="PROSITE" id="PS50893"/>
    </source>
</evidence>
<evidence type="ECO:0000256" key="2">
    <source>
        <dbReference type="ARBA" id="ARBA00022448"/>
    </source>
</evidence>
<dbReference type="PANTHER" id="PTHR43776:SF7">
    <property type="entry name" value="D,D-DIPEPTIDE TRANSPORT ATP-BINDING PROTEIN DDPF-RELATED"/>
    <property type="match status" value="1"/>
</dbReference>
<dbReference type="CDD" id="cd03257">
    <property type="entry name" value="ABC_NikE_OppD_transporters"/>
    <property type="match status" value="1"/>
</dbReference>
<dbReference type="InterPro" id="IPR017871">
    <property type="entry name" value="ABC_transporter-like_CS"/>
</dbReference>
<keyword evidence="6 9" id="KW-0067">ATP-binding</keyword>
<organism evidence="9 10">
    <name type="scientific">Paraburkholderia silvatlantica</name>
    <dbReference type="NCBI Taxonomy" id="321895"/>
    <lineage>
        <taxon>Bacteria</taxon>
        <taxon>Pseudomonadati</taxon>
        <taxon>Pseudomonadota</taxon>
        <taxon>Betaproteobacteria</taxon>
        <taxon>Burkholderiales</taxon>
        <taxon>Burkholderiaceae</taxon>
        <taxon>Paraburkholderia</taxon>
    </lineage>
</organism>
<reference evidence="9 10" key="1">
    <citation type="submission" date="2018-06" db="EMBL/GenBank/DDBJ databases">
        <title>Genomic Encyclopedia of Type Strains, Phase IV (KMG-V): Genome sequencing to study the core and pangenomes of soil and plant-associated prokaryotes.</title>
        <authorList>
            <person name="Whitman W."/>
        </authorList>
    </citation>
    <scope>NUCLEOTIDE SEQUENCE [LARGE SCALE GENOMIC DNA]</scope>
    <source>
        <strain evidence="9 10">SRCL-318</strain>
    </source>
</reference>
<proteinExistence type="inferred from homology"/>
<dbReference type="EMBL" id="QJSQ01000048">
    <property type="protein sequence ID" value="PYE13196.1"/>
    <property type="molecule type" value="Genomic_DNA"/>
</dbReference>
<evidence type="ECO:0000256" key="3">
    <source>
        <dbReference type="ARBA" id="ARBA00022475"/>
    </source>
</evidence>
<dbReference type="InterPro" id="IPR003439">
    <property type="entry name" value="ABC_transporter-like_ATP-bd"/>
</dbReference>
<keyword evidence="5" id="KW-0547">Nucleotide-binding</keyword>
<dbReference type="NCBIfam" id="TIGR01727">
    <property type="entry name" value="oligo_HPY"/>
    <property type="match status" value="1"/>
</dbReference>
<gene>
    <name evidence="9" type="ORF">C7410_14811</name>
</gene>
<keyword evidence="4" id="KW-0997">Cell inner membrane</keyword>
<dbReference type="GO" id="GO:0055085">
    <property type="term" value="P:transmembrane transport"/>
    <property type="evidence" value="ECO:0007669"/>
    <property type="project" value="UniProtKB-ARBA"/>
</dbReference>
<dbReference type="SMART" id="SM00382">
    <property type="entry name" value="AAA"/>
    <property type="match status" value="1"/>
</dbReference>
<dbReference type="GO" id="GO:0005524">
    <property type="term" value="F:ATP binding"/>
    <property type="evidence" value="ECO:0007669"/>
    <property type="project" value="UniProtKB-KW"/>
</dbReference>
<evidence type="ECO:0000313" key="10">
    <source>
        <dbReference type="Proteomes" id="UP000247772"/>
    </source>
</evidence>